<feature type="transmembrane region" description="Helical" evidence="9">
    <location>
        <begin position="181"/>
        <end position="209"/>
    </location>
</feature>
<feature type="transmembrane region" description="Helical" evidence="9">
    <location>
        <begin position="872"/>
        <end position="889"/>
    </location>
</feature>
<dbReference type="InterPro" id="IPR011527">
    <property type="entry name" value="ABC1_TM_dom"/>
</dbReference>
<comment type="caution">
    <text evidence="12">The sequence shown here is derived from an EMBL/GenBank/DDBJ whole genome shotgun (WGS) entry which is preliminary data.</text>
</comment>
<keyword evidence="4" id="KW-0547">Nucleotide-binding</keyword>
<feature type="transmembrane region" description="Helical" evidence="9">
    <location>
        <begin position="661"/>
        <end position="680"/>
    </location>
</feature>
<evidence type="ECO:0000259" key="11">
    <source>
        <dbReference type="PROSITE" id="PS50929"/>
    </source>
</evidence>
<dbReference type="RefSeq" id="WP_114022659.1">
    <property type="nucleotide sequence ID" value="NZ_QOIN01000045.1"/>
</dbReference>
<feature type="transmembrane region" description="Helical" evidence="9">
    <location>
        <begin position="786"/>
        <end position="803"/>
    </location>
</feature>
<dbReference type="Pfam" id="PF00005">
    <property type="entry name" value="ABC_tran"/>
    <property type="match status" value="1"/>
</dbReference>
<feature type="transmembrane region" description="Helical" evidence="9">
    <location>
        <begin position="64"/>
        <end position="82"/>
    </location>
</feature>
<proteinExistence type="predicted"/>
<feature type="domain" description="ABC transporter" evidence="10">
    <location>
        <begin position="981"/>
        <end position="1184"/>
    </location>
</feature>
<dbReference type="SUPFAM" id="SSF90123">
    <property type="entry name" value="ABC transporter transmembrane region"/>
    <property type="match status" value="2"/>
</dbReference>
<keyword evidence="13" id="KW-1185">Reference proteome</keyword>
<dbReference type="InterPro" id="IPR003439">
    <property type="entry name" value="ABC_transporter-like_ATP-bd"/>
</dbReference>
<dbReference type="AlphaFoldDB" id="A0A367EVI1"/>
<evidence type="ECO:0000256" key="4">
    <source>
        <dbReference type="ARBA" id="ARBA00022741"/>
    </source>
</evidence>
<dbReference type="EMBL" id="QOIN01000045">
    <property type="protein sequence ID" value="RCG22021.1"/>
    <property type="molecule type" value="Genomic_DNA"/>
</dbReference>
<dbReference type="GO" id="GO:0005524">
    <property type="term" value="F:ATP binding"/>
    <property type="evidence" value="ECO:0007669"/>
    <property type="project" value="UniProtKB-KW"/>
</dbReference>
<evidence type="ECO:0000256" key="9">
    <source>
        <dbReference type="SAM" id="Phobius"/>
    </source>
</evidence>
<dbReference type="SMART" id="SM00382">
    <property type="entry name" value="AAA"/>
    <property type="match status" value="1"/>
</dbReference>
<evidence type="ECO:0000256" key="1">
    <source>
        <dbReference type="ARBA" id="ARBA00004651"/>
    </source>
</evidence>
<evidence type="ECO:0000256" key="6">
    <source>
        <dbReference type="ARBA" id="ARBA00022989"/>
    </source>
</evidence>
<comment type="subcellular location">
    <subcellularLocation>
        <location evidence="1">Cell membrane</location>
        <topology evidence="1">Multi-pass membrane protein</topology>
    </subcellularLocation>
</comment>
<evidence type="ECO:0000259" key="10">
    <source>
        <dbReference type="PROSITE" id="PS50893"/>
    </source>
</evidence>
<accession>A0A367EVI1</accession>
<sequence>MSVWRNLRQAYERAHAAPGDLCPEEAAQAGLDVRDRIADLAAHVGARGLWLGLLRHFWRHATGYLLLGIGVVVTGALVPRAIDHVLSRVNDGGPALRPAVALSVVATAFTLLRWASTWQVRMLVYRIDLSVQRLIFRRLQRTDPRWLGRQKKSSTTFLLEYPQQLSQSAFAAEFVVHSALIVTYVVCVLVWFGAVGFGVAAVAGLGALVGRTLVDRMTATTKEYLAGDHRRAELIDGLVAAWQAVRRQHLEPVVTAAFASVREEQRGTLLRRARSNAWVDALRQALPQVVVWAAVLAGVLFSTGLAAGEGVALLVLVRMLVSAVDENIATYVNIRFAWVIGREVTALLSEAPEEADPVPGSAPAPGTVTISPTGPGRGGGVTVAPGERVVVLGRDQGRTTRLMEQIAGMPTSCPEWRVAHGGELVLVARGQPVFDGPIAETVALWRRPVEQARYRQALVRSGLLDDLAARPEGDGAELSASTERLSDGQTVRVSLAQALYLAPDVLLLDDVFAPLDPQCAAQVAAGVMADEPGLGTRMCTTTRPEITRCADRFLIVADGEIVSFRPEELSARSTTVRKLLGPVRTAELLAAIGPDSEGGFLPGQRLPVPEQRLSALQSAGLRYGFPEGYVPPHASAFDTPTPVLRISDFYRNVRGMFSPSAIGAVLVCICALVAVEYGLAYLVDHGITDFSGLWWLSALVAVGVVVAWLRSWLPLRTPIGAIDRVHTGLVRGLLSGRLDERSASVTGRLSRDFFTLELRVPFQLAEFAAAWISMLAAAAAVLAGGWWTVLPLGLIALLGVGAYRRGRSALIASSHLSAACRNPLLNFARAALGTPGFHTSPALRRALSARFDDLGAVRAVGILRRSWVQLRTLLMVEILGLGVFLIALWAVVLSFGATALAAGVVVYAAYTLAQRAALIVEGMLEFDGTLLAIRRVAELLGSSDLPTRARLLRETPRDLACLTDGFLRYEDETRPGGGPPVHAQRLQPLMPEGLPRPEPLDLVAEPGSLTVLTGPSGVGKSTLLKTLAGANAAANGTVLLNGAKPAVLSSRTRSALRYADADIPRLPVTVRAFLRGCPDGPVLLAQLCAATGTSVPEPEDTLRNLSHTHRQLVNLARVFADGPSAVFLDEATSAMDAQAEHAALDTVRRAAPHTAIIAVLHRTANQDLADRRITVSAAREEPVG</sequence>
<feature type="domain" description="ABC transmembrane type-1" evidence="11">
    <location>
        <begin position="65"/>
        <end position="324"/>
    </location>
</feature>
<keyword evidence="2" id="KW-0813">Transport</keyword>
<dbReference type="Gene3D" id="3.40.50.300">
    <property type="entry name" value="P-loop containing nucleotide triphosphate hydrolases"/>
    <property type="match status" value="2"/>
</dbReference>
<evidence type="ECO:0000256" key="2">
    <source>
        <dbReference type="ARBA" id="ARBA00022448"/>
    </source>
</evidence>
<keyword evidence="5 12" id="KW-0067">ATP-binding</keyword>
<evidence type="ECO:0000256" key="3">
    <source>
        <dbReference type="ARBA" id="ARBA00022692"/>
    </source>
</evidence>
<reference evidence="12 13" key="1">
    <citation type="submission" date="2018-06" db="EMBL/GenBank/DDBJ databases">
        <title>Streptomyces reniochalinae sp. nov. and Streptomyces diacarnus sp. nov. from marine sponges.</title>
        <authorList>
            <person name="Li L."/>
        </authorList>
    </citation>
    <scope>NUCLEOTIDE SEQUENCE [LARGE SCALE GENOMIC DNA]</scope>
    <source>
        <strain evidence="12 13">LHW51701</strain>
    </source>
</reference>
<dbReference type="PANTHER" id="PTHR24223">
    <property type="entry name" value="ATP-BINDING CASSETTE SUB-FAMILY C"/>
    <property type="match status" value="1"/>
</dbReference>
<dbReference type="PROSITE" id="PS50929">
    <property type="entry name" value="ABC_TM1F"/>
    <property type="match status" value="1"/>
</dbReference>
<feature type="region of interest" description="Disordered" evidence="8">
    <location>
        <begin position="355"/>
        <end position="379"/>
    </location>
</feature>
<evidence type="ECO:0000256" key="8">
    <source>
        <dbReference type="SAM" id="MobiDB-lite"/>
    </source>
</evidence>
<evidence type="ECO:0000256" key="7">
    <source>
        <dbReference type="ARBA" id="ARBA00023136"/>
    </source>
</evidence>
<feature type="transmembrane region" description="Helical" evidence="9">
    <location>
        <begin position="692"/>
        <end position="709"/>
    </location>
</feature>
<dbReference type="GO" id="GO:0140359">
    <property type="term" value="F:ABC-type transporter activity"/>
    <property type="evidence" value="ECO:0007669"/>
    <property type="project" value="InterPro"/>
</dbReference>
<organism evidence="12 13">
    <name type="scientific">Streptomyces diacarni</name>
    <dbReference type="NCBI Taxonomy" id="2800381"/>
    <lineage>
        <taxon>Bacteria</taxon>
        <taxon>Bacillati</taxon>
        <taxon>Actinomycetota</taxon>
        <taxon>Actinomycetes</taxon>
        <taxon>Kitasatosporales</taxon>
        <taxon>Streptomycetaceae</taxon>
        <taxon>Streptomyces</taxon>
    </lineage>
</organism>
<dbReference type="Proteomes" id="UP000252914">
    <property type="component" value="Unassembled WGS sequence"/>
</dbReference>
<evidence type="ECO:0000313" key="13">
    <source>
        <dbReference type="Proteomes" id="UP000252914"/>
    </source>
</evidence>
<name>A0A367EVI1_9ACTN</name>
<dbReference type="GO" id="GO:0005886">
    <property type="term" value="C:plasma membrane"/>
    <property type="evidence" value="ECO:0007669"/>
    <property type="project" value="UniProtKB-SubCell"/>
</dbReference>
<dbReference type="PROSITE" id="PS50893">
    <property type="entry name" value="ABC_TRANSPORTER_2"/>
    <property type="match status" value="2"/>
</dbReference>
<feature type="transmembrane region" description="Helical" evidence="9">
    <location>
        <begin position="94"/>
        <end position="112"/>
    </location>
</feature>
<dbReference type="InterPro" id="IPR036640">
    <property type="entry name" value="ABC1_TM_sf"/>
</dbReference>
<dbReference type="PANTHER" id="PTHR24223:SF330">
    <property type="entry name" value="ATP-BINDING CASSETTE SUB-FAMILY C MEMBER 10"/>
    <property type="match status" value="1"/>
</dbReference>
<evidence type="ECO:0000313" key="12">
    <source>
        <dbReference type="EMBL" id="RCG22021.1"/>
    </source>
</evidence>
<dbReference type="InterPro" id="IPR027417">
    <property type="entry name" value="P-loop_NTPase"/>
</dbReference>
<keyword evidence="3 9" id="KW-0812">Transmembrane</keyword>
<feature type="transmembrane region" description="Helical" evidence="9">
    <location>
        <begin position="289"/>
        <end position="317"/>
    </location>
</feature>
<dbReference type="Gene3D" id="1.20.1560.10">
    <property type="entry name" value="ABC transporter type 1, transmembrane domain"/>
    <property type="match status" value="2"/>
</dbReference>
<dbReference type="SUPFAM" id="SSF52540">
    <property type="entry name" value="P-loop containing nucleoside triphosphate hydrolases"/>
    <property type="match status" value="2"/>
</dbReference>
<gene>
    <name evidence="12" type="ORF">DTL70_16245</name>
</gene>
<evidence type="ECO:0000256" key="5">
    <source>
        <dbReference type="ARBA" id="ARBA00022840"/>
    </source>
</evidence>
<keyword evidence="6 9" id="KW-1133">Transmembrane helix</keyword>
<feature type="domain" description="ABC transporter" evidence="10">
    <location>
        <begin position="353"/>
        <end position="583"/>
    </location>
</feature>
<dbReference type="InterPro" id="IPR050173">
    <property type="entry name" value="ABC_transporter_C-like"/>
</dbReference>
<dbReference type="GO" id="GO:0016887">
    <property type="term" value="F:ATP hydrolysis activity"/>
    <property type="evidence" value="ECO:0007669"/>
    <property type="project" value="InterPro"/>
</dbReference>
<dbReference type="InterPro" id="IPR003593">
    <property type="entry name" value="AAA+_ATPase"/>
</dbReference>
<protein>
    <submittedName>
        <fullName evidence="12">ATP-binding cassette domain-containing protein</fullName>
    </submittedName>
</protein>
<dbReference type="Pfam" id="PF00664">
    <property type="entry name" value="ABC_membrane"/>
    <property type="match status" value="1"/>
</dbReference>
<keyword evidence="7 9" id="KW-0472">Membrane</keyword>